<evidence type="ECO:0000313" key="3">
    <source>
        <dbReference type="Proteomes" id="UP000034832"/>
    </source>
</evidence>
<dbReference type="RefSeq" id="WP_083992602.1">
    <property type="nucleotide sequence ID" value="NZ_LBIA02000001.1"/>
</dbReference>
<name>A0A4U6BMD0_9BRAD</name>
<evidence type="ECO:0000313" key="2">
    <source>
        <dbReference type="EMBL" id="TKT71417.1"/>
    </source>
</evidence>
<dbReference type="SUPFAM" id="SSF46955">
    <property type="entry name" value="Putative DNA-binding domain"/>
    <property type="match status" value="1"/>
</dbReference>
<dbReference type="Gene3D" id="1.10.1660.10">
    <property type="match status" value="1"/>
</dbReference>
<reference evidence="2" key="1">
    <citation type="submission" date="2019-04" db="EMBL/GenBank/DDBJ databases">
        <title>Whole genome sequencing of cave bacteria.</title>
        <authorList>
            <person name="Gan H.M."/>
            <person name="Barton H."/>
            <person name="Savka M.A."/>
        </authorList>
    </citation>
    <scope>NUCLEOTIDE SEQUENCE [LARGE SCALE GENOMIC DNA]</scope>
    <source>
        <strain evidence="2">LC387</strain>
    </source>
</reference>
<feature type="domain" description="Helix-turn-helix" evidence="1">
    <location>
        <begin position="23"/>
        <end position="71"/>
    </location>
</feature>
<sequence>MLRDGEHFPDLDVLRTRAENSPLLSIKQTAVQYGLSVRTLRRLQAAGKMPPRVKQSRKLMYRKADLAALFQH</sequence>
<keyword evidence="3" id="KW-1185">Reference proteome</keyword>
<dbReference type="Pfam" id="PF12728">
    <property type="entry name" value="HTH_17"/>
    <property type="match status" value="1"/>
</dbReference>
<protein>
    <submittedName>
        <fullName evidence="2">Helix-turn-helix domain-containing protein</fullName>
    </submittedName>
</protein>
<comment type="caution">
    <text evidence="2">The sequence shown here is derived from an EMBL/GenBank/DDBJ whole genome shotgun (WGS) entry which is preliminary data.</text>
</comment>
<dbReference type="EMBL" id="LBIA02000001">
    <property type="protein sequence ID" value="TKT71417.1"/>
    <property type="molecule type" value="Genomic_DNA"/>
</dbReference>
<organism evidence="2 3">
    <name type="scientific">Afipia massiliensis</name>
    <dbReference type="NCBI Taxonomy" id="211460"/>
    <lineage>
        <taxon>Bacteria</taxon>
        <taxon>Pseudomonadati</taxon>
        <taxon>Pseudomonadota</taxon>
        <taxon>Alphaproteobacteria</taxon>
        <taxon>Hyphomicrobiales</taxon>
        <taxon>Nitrobacteraceae</taxon>
        <taxon>Afipia</taxon>
    </lineage>
</organism>
<dbReference type="InterPro" id="IPR009061">
    <property type="entry name" value="DNA-bd_dom_put_sf"/>
</dbReference>
<accession>A0A4U6BMD0</accession>
<dbReference type="Proteomes" id="UP000034832">
    <property type="component" value="Unassembled WGS sequence"/>
</dbReference>
<dbReference type="AlphaFoldDB" id="A0A4U6BMD0"/>
<dbReference type="InterPro" id="IPR041657">
    <property type="entry name" value="HTH_17"/>
</dbReference>
<proteinExistence type="predicted"/>
<dbReference type="OrthoDB" id="9806994at2"/>
<gene>
    <name evidence="2" type="ORF">YH63_008325</name>
</gene>
<evidence type="ECO:0000259" key="1">
    <source>
        <dbReference type="Pfam" id="PF12728"/>
    </source>
</evidence>